<evidence type="ECO:0000313" key="4">
    <source>
        <dbReference type="Proteomes" id="UP001140978"/>
    </source>
</evidence>
<proteinExistence type="predicted"/>
<dbReference type="Proteomes" id="UP001140978">
    <property type="component" value="Unassembled WGS sequence"/>
</dbReference>
<feature type="transmembrane region" description="Helical" evidence="2">
    <location>
        <begin position="150"/>
        <end position="170"/>
    </location>
</feature>
<reference evidence="3" key="1">
    <citation type="submission" date="2022-02" db="EMBL/GenBank/DDBJ databases">
        <title>Emergence and expansion in Europe of a Vibrio aestuarianus clonal complex pathogenic for oysters.</title>
        <authorList>
            <person name="Mesnil A."/>
            <person name="Travers M.-A."/>
        </authorList>
    </citation>
    <scope>NUCLEOTIDE SEQUENCE</scope>
    <source>
        <strain evidence="3">19_064_15T1</strain>
    </source>
</reference>
<name>A0A9X4FCY6_9VIBR</name>
<dbReference type="EMBL" id="JAKNAX010000135">
    <property type="protein sequence ID" value="MDE1348424.1"/>
    <property type="molecule type" value="Genomic_DNA"/>
</dbReference>
<feature type="transmembrane region" description="Helical" evidence="2">
    <location>
        <begin position="33"/>
        <end position="53"/>
    </location>
</feature>
<feature type="transmembrane region" description="Helical" evidence="2">
    <location>
        <begin position="65"/>
        <end position="88"/>
    </location>
</feature>
<sequence length="171" mass="19929">MAVDIEKYKFLYEFQKEQLAEERQRYSRLEDKAVKYLTALTFALTAYILLVRWASKSILPPEGVLSWLVVVSILFTFLALCSSWSLILRSLQLQDLIKLQTDSSMIEYFKKNKREVVYLELAKKQSQAIAAINVEYDKKLALVGKGYQDIVFSGWCFFISIVLIFIKLWGF</sequence>
<protein>
    <submittedName>
        <fullName evidence="3">Uncharacterized protein</fullName>
    </submittedName>
</protein>
<comment type="caution">
    <text evidence="3">The sequence shown here is derived from an EMBL/GenBank/DDBJ whole genome shotgun (WGS) entry which is preliminary data.</text>
</comment>
<accession>A0A9X4FCY6</accession>
<dbReference type="RefSeq" id="WP_176314152.1">
    <property type="nucleotide sequence ID" value="NZ_JAKNAX010000135.1"/>
</dbReference>
<keyword evidence="1" id="KW-0175">Coiled coil</keyword>
<feature type="coiled-coil region" evidence="1">
    <location>
        <begin position="5"/>
        <end position="39"/>
    </location>
</feature>
<keyword evidence="2" id="KW-0472">Membrane</keyword>
<dbReference type="AlphaFoldDB" id="A0A9X4FCY6"/>
<organism evidence="3 4">
    <name type="scientific">Vibrio aestuarianus</name>
    <dbReference type="NCBI Taxonomy" id="28171"/>
    <lineage>
        <taxon>Bacteria</taxon>
        <taxon>Pseudomonadati</taxon>
        <taxon>Pseudomonadota</taxon>
        <taxon>Gammaproteobacteria</taxon>
        <taxon>Vibrionales</taxon>
        <taxon>Vibrionaceae</taxon>
        <taxon>Vibrio</taxon>
    </lineage>
</organism>
<keyword evidence="2" id="KW-1133">Transmembrane helix</keyword>
<keyword evidence="2" id="KW-0812">Transmembrane</keyword>
<evidence type="ECO:0000313" key="3">
    <source>
        <dbReference type="EMBL" id="MDE1348424.1"/>
    </source>
</evidence>
<gene>
    <name evidence="3" type="ORF">L9X51_18875</name>
</gene>
<evidence type="ECO:0000256" key="2">
    <source>
        <dbReference type="SAM" id="Phobius"/>
    </source>
</evidence>
<evidence type="ECO:0000256" key="1">
    <source>
        <dbReference type="SAM" id="Coils"/>
    </source>
</evidence>